<dbReference type="SUPFAM" id="SSF53335">
    <property type="entry name" value="S-adenosyl-L-methionine-dependent methyltransferases"/>
    <property type="match status" value="1"/>
</dbReference>
<comment type="caution">
    <text evidence="1">The sequence shown here is derived from an EMBL/GenBank/DDBJ whole genome shotgun (WGS) entry which is preliminary data.</text>
</comment>
<evidence type="ECO:0008006" key="2">
    <source>
        <dbReference type="Google" id="ProtNLM"/>
    </source>
</evidence>
<feature type="non-terminal residue" evidence="1">
    <location>
        <position position="1"/>
    </location>
</feature>
<gene>
    <name evidence="1" type="ORF">LCGC14_2850340</name>
</gene>
<dbReference type="Gene3D" id="3.40.50.150">
    <property type="entry name" value="Vaccinia Virus protein VP39"/>
    <property type="match status" value="1"/>
</dbReference>
<sequence>EANIVLRDGKAWAVDWQDASWMYDEMPLQRTPMADGHFLWRFVAGTTGDREIMPDVPRVVRRWQAVRTHMPPNAYSLVDLGCFQGDFVAMAAAEGMDAIGVDQGGFRTGEDSIAIAHELWPGMANFHKGDLIQWRDNMRPMIHTPEDPDVILLFSTWAYLLQDCAFGSPGPLTRAEGWEFIRQTAQRCQVLFFETQYAGDGPGPPWLKDDNDVRAGLQAVGLQCYPIGTFPVTGRPASRTVWKVTI</sequence>
<reference evidence="1" key="1">
    <citation type="journal article" date="2015" name="Nature">
        <title>Complex archaea that bridge the gap between prokaryotes and eukaryotes.</title>
        <authorList>
            <person name="Spang A."/>
            <person name="Saw J.H."/>
            <person name="Jorgensen S.L."/>
            <person name="Zaremba-Niedzwiedzka K."/>
            <person name="Martijn J."/>
            <person name="Lind A.E."/>
            <person name="van Eijk R."/>
            <person name="Schleper C."/>
            <person name="Guy L."/>
            <person name="Ettema T.J."/>
        </authorList>
    </citation>
    <scope>NUCLEOTIDE SEQUENCE</scope>
</reference>
<dbReference type="InterPro" id="IPR029063">
    <property type="entry name" value="SAM-dependent_MTases_sf"/>
</dbReference>
<proteinExistence type="predicted"/>
<name>A0A0F9AGU1_9ZZZZ</name>
<dbReference type="AlphaFoldDB" id="A0A0F9AGU1"/>
<accession>A0A0F9AGU1</accession>
<protein>
    <recommendedName>
        <fullName evidence="2">Class I SAM-dependent methyltransferase</fullName>
    </recommendedName>
</protein>
<dbReference type="EMBL" id="LAZR01054802">
    <property type="protein sequence ID" value="KKK77759.1"/>
    <property type="molecule type" value="Genomic_DNA"/>
</dbReference>
<organism evidence="1">
    <name type="scientific">marine sediment metagenome</name>
    <dbReference type="NCBI Taxonomy" id="412755"/>
    <lineage>
        <taxon>unclassified sequences</taxon>
        <taxon>metagenomes</taxon>
        <taxon>ecological metagenomes</taxon>
    </lineage>
</organism>
<evidence type="ECO:0000313" key="1">
    <source>
        <dbReference type="EMBL" id="KKK77759.1"/>
    </source>
</evidence>